<dbReference type="GO" id="GO:0035332">
    <property type="term" value="P:positive regulation of hippo signaling"/>
    <property type="evidence" value="ECO:0007669"/>
    <property type="project" value="TreeGrafter"/>
</dbReference>
<dbReference type="SUPFAM" id="SSF47031">
    <property type="entry name" value="Second domain of FERM"/>
    <property type="match status" value="1"/>
</dbReference>
<dbReference type="SUPFAM" id="SSF50729">
    <property type="entry name" value="PH domain-like"/>
    <property type="match status" value="1"/>
</dbReference>
<dbReference type="GO" id="GO:0098592">
    <property type="term" value="C:cytoplasmic side of apical plasma membrane"/>
    <property type="evidence" value="ECO:0007669"/>
    <property type="project" value="TreeGrafter"/>
</dbReference>
<dbReference type="PROSITE" id="PS50057">
    <property type="entry name" value="FERM_3"/>
    <property type="match status" value="1"/>
</dbReference>
<feature type="domain" description="FERM" evidence="2">
    <location>
        <begin position="1"/>
        <end position="305"/>
    </location>
</feature>
<dbReference type="InterPro" id="IPR035963">
    <property type="entry name" value="FERM_2"/>
</dbReference>
<reference evidence="3" key="3">
    <citation type="submission" date="2025-09" db="UniProtKB">
        <authorList>
            <consortium name="Ensembl"/>
        </authorList>
    </citation>
    <scope>IDENTIFICATION</scope>
</reference>
<dbReference type="SMART" id="SM00295">
    <property type="entry name" value="B41"/>
    <property type="match status" value="1"/>
</dbReference>
<sequence>MLLFPHLLQPKSTGQDVFSRVEELLGIKELHFFGLTVVKDNEHTFLDMEEKLSKYFPKDWKQDLGKSLQKRPLPLILCLKVQFYIENGRLFSERKARHLYYSDLRERVLRSECRQQEEVYFQLAGYAMQADLGDHPVDNNTELKPYFEPKQYFPPWIIAKRGINYLLCHGPKVHQEQWGMSTRDATLLFIREACRLEDVPVIFYRLHKDKKEERGTALLGLTLRGMQVYQVRTSISALLTHEVYVSGKKFEIQPDGLPSARKLVYYTGSSFRSRHLLLHLSSSHRIYRSLQPALKHLRQLEESEEKKRYRESYISDDLDLDPHGSESSPGLSRHSTSSSGIEADARQHSISTEIASMEEDSHQPVEKRLSSAASCASSSTSGFEAGSKAQAQDDGWKEEGVHPHMPCVSLAIWCVHEICFTDFFLVFFDILEVHTSVGSTSEVLKPKSQVCVDRQSHSLDDVRLLPLQAPLGTTLSPDSSHSYTFGLQDAATTRKLPANYNHFPTLDCPAKASFYGHRSSNCLSLDVLDDEQFLEFIL</sequence>
<organism evidence="3 4">
    <name type="scientific">Takifugu rubripes</name>
    <name type="common">Japanese pufferfish</name>
    <name type="synonym">Fugu rubripes</name>
    <dbReference type="NCBI Taxonomy" id="31033"/>
    <lineage>
        <taxon>Eukaryota</taxon>
        <taxon>Metazoa</taxon>
        <taxon>Chordata</taxon>
        <taxon>Craniata</taxon>
        <taxon>Vertebrata</taxon>
        <taxon>Euteleostomi</taxon>
        <taxon>Actinopterygii</taxon>
        <taxon>Neopterygii</taxon>
        <taxon>Teleostei</taxon>
        <taxon>Neoteleostei</taxon>
        <taxon>Acanthomorphata</taxon>
        <taxon>Eupercaria</taxon>
        <taxon>Tetraodontiformes</taxon>
        <taxon>Tetradontoidea</taxon>
        <taxon>Tetraodontidae</taxon>
        <taxon>Takifugu</taxon>
    </lineage>
</organism>
<dbReference type="PANTHER" id="PTHR13429:SF7">
    <property type="entry name" value="FERM DOMAIN-CONTAINING PROTEIN 1"/>
    <property type="match status" value="1"/>
</dbReference>
<dbReference type="Proteomes" id="UP000005226">
    <property type="component" value="Chromosome 4"/>
</dbReference>
<dbReference type="InterPro" id="IPR018980">
    <property type="entry name" value="FERM_PH-like_C"/>
</dbReference>
<proteinExistence type="predicted"/>
<name>A0A674PLW6_TAKRU</name>
<keyword evidence="4" id="KW-1185">Reference proteome</keyword>
<dbReference type="Gene3D" id="2.30.29.30">
    <property type="entry name" value="Pleckstrin-homology domain (PH domain)/Phosphotyrosine-binding domain (PTB)"/>
    <property type="match status" value="1"/>
</dbReference>
<evidence type="ECO:0000313" key="3">
    <source>
        <dbReference type="Ensembl" id="ENSTRUP00000086646.1"/>
    </source>
</evidence>
<dbReference type="Ensembl" id="ENSTRUT00000084041.1">
    <property type="protein sequence ID" value="ENSTRUP00000086646.1"/>
    <property type="gene ID" value="ENSTRUG00000016301.3"/>
</dbReference>
<feature type="region of interest" description="Disordered" evidence="1">
    <location>
        <begin position="313"/>
        <end position="346"/>
    </location>
</feature>
<evidence type="ECO:0000313" key="4">
    <source>
        <dbReference type="Proteomes" id="UP000005226"/>
    </source>
</evidence>
<evidence type="ECO:0000256" key="1">
    <source>
        <dbReference type="SAM" id="MobiDB-lite"/>
    </source>
</evidence>
<dbReference type="InterPro" id="IPR019748">
    <property type="entry name" value="FERM_central"/>
</dbReference>
<dbReference type="InterPro" id="IPR018979">
    <property type="entry name" value="FERM_N"/>
</dbReference>
<evidence type="ECO:0000259" key="2">
    <source>
        <dbReference type="PROSITE" id="PS50057"/>
    </source>
</evidence>
<dbReference type="PANTHER" id="PTHR13429">
    <property type="entry name" value="FERM DOMAIN (PROTEIN4.1-EZRIN-RADIXIN-MOESIN) FAMILY"/>
    <property type="match status" value="1"/>
</dbReference>
<dbReference type="InParanoid" id="A0A674PLW6"/>
<dbReference type="SUPFAM" id="SSF54236">
    <property type="entry name" value="Ubiquitin-like"/>
    <property type="match status" value="1"/>
</dbReference>
<feature type="compositionally biased region" description="Polar residues" evidence="1">
    <location>
        <begin position="325"/>
        <end position="340"/>
    </location>
</feature>
<reference evidence="3" key="2">
    <citation type="submission" date="2025-08" db="UniProtKB">
        <authorList>
            <consortium name="Ensembl"/>
        </authorList>
    </citation>
    <scope>IDENTIFICATION</scope>
</reference>
<dbReference type="InterPro" id="IPR014352">
    <property type="entry name" value="FERM/acyl-CoA-bd_prot_sf"/>
</dbReference>
<feature type="region of interest" description="Disordered" evidence="1">
    <location>
        <begin position="378"/>
        <end position="397"/>
    </location>
</feature>
<dbReference type="InterPro" id="IPR029071">
    <property type="entry name" value="Ubiquitin-like_domsf"/>
</dbReference>
<gene>
    <name evidence="3" type="primary">zgc:172136</name>
</gene>
<dbReference type="InterPro" id="IPR047145">
    <property type="entry name" value="FRMD6-like"/>
</dbReference>
<dbReference type="Pfam" id="PF00373">
    <property type="entry name" value="FERM_M"/>
    <property type="match status" value="1"/>
</dbReference>
<dbReference type="Gene3D" id="1.20.80.10">
    <property type="match status" value="1"/>
</dbReference>
<accession>A0A674PLW6</accession>
<dbReference type="GeneTree" id="ENSGT00940000162787"/>
<dbReference type="InterPro" id="IPR000299">
    <property type="entry name" value="FERM_domain"/>
</dbReference>
<dbReference type="AlphaFoldDB" id="A0A674PLW6"/>
<dbReference type="SMART" id="SM01196">
    <property type="entry name" value="FERM_C"/>
    <property type="match status" value="1"/>
</dbReference>
<dbReference type="Gene3D" id="3.10.20.90">
    <property type="entry name" value="Phosphatidylinositol 3-kinase Catalytic Subunit, Chain A, domain 1"/>
    <property type="match status" value="1"/>
</dbReference>
<dbReference type="InterPro" id="IPR011993">
    <property type="entry name" value="PH-like_dom_sf"/>
</dbReference>
<reference evidence="3 4" key="1">
    <citation type="journal article" date="2011" name="Genome Biol. Evol.">
        <title>Integration of the genetic map and genome assembly of fugu facilitates insights into distinct features of genome evolution in teleosts and mammals.</title>
        <authorList>
            <person name="Kai W."/>
            <person name="Kikuchi K."/>
            <person name="Tohari S."/>
            <person name="Chew A.K."/>
            <person name="Tay A."/>
            <person name="Fujiwara A."/>
            <person name="Hosoya S."/>
            <person name="Suetake H."/>
            <person name="Naruse K."/>
            <person name="Brenner S."/>
            <person name="Suzuki Y."/>
            <person name="Venkatesh B."/>
        </authorList>
    </citation>
    <scope>NUCLEOTIDE SEQUENCE [LARGE SCALE GENOMIC DNA]</scope>
</reference>
<dbReference type="Pfam" id="PF09380">
    <property type="entry name" value="FERM_C"/>
    <property type="match status" value="1"/>
</dbReference>
<dbReference type="CDD" id="cd14473">
    <property type="entry name" value="FERM_B-lobe"/>
    <property type="match status" value="1"/>
</dbReference>
<protein>
    <submittedName>
        <fullName evidence="3">FERM domain containing 1</fullName>
    </submittedName>
</protein>
<dbReference type="Pfam" id="PF09379">
    <property type="entry name" value="FERM_N"/>
    <property type="match status" value="1"/>
</dbReference>
<dbReference type="InterPro" id="IPR019749">
    <property type="entry name" value="Band_41_domain"/>
</dbReference>
<dbReference type="OMA" id="IRESCQL"/>